<evidence type="ECO:0000313" key="3">
    <source>
        <dbReference type="Proteomes" id="UP000299102"/>
    </source>
</evidence>
<evidence type="ECO:0000256" key="1">
    <source>
        <dbReference type="SAM" id="MobiDB-lite"/>
    </source>
</evidence>
<name>A0A4C1XJ70_EUMVA</name>
<accession>A0A4C1XJ70</accession>
<protein>
    <submittedName>
        <fullName evidence="2">Uncharacterized protein</fullName>
    </submittedName>
</protein>
<reference evidence="2 3" key="1">
    <citation type="journal article" date="2019" name="Commun. Biol.">
        <title>The bagworm genome reveals a unique fibroin gene that provides high tensile strength.</title>
        <authorList>
            <person name="Kono N."/>
            <person name="Nakamura H."/>
            <person name="Ohtoshi R."/>
            <person name="Tomita M."/>
            <person name="Numata K."/>
            <person name="Arakawa K."/>
        </authorList>
    </citation>
    <scope>NUCLEOTIDE SEQUENCE [LARGE SCALE GENOMIC DNA]</scope>
</reference>
<dbReference type="Proteomes" id="UP000299102">
    <property type="component" value="Unassembled WGS sequence"/>
</dbReference>
<comment type="caution">
    <text evidence="2">The sequence shown here is derived from an EMBL/GenBank/DDBJ whole genome shotgun (WGS) entry which is preliminary data.</text>
</comment>
<proteinExistence type="predicted"/>
<feature type="region of interest" description="Disordered" evidence="1">
    <location>
        <begin position="1"/>
        <end position="41"/>
    </location>
</feature>
<dbReference type="EMBL" id="BGZK01000861">
    <property type="protein sequence ID" value="GBP63170.1"/>
    <property type="molecule type" value="Genomic_DNA"/>
</dbReference>
<dbReference type="AlphaFoldDB" id="A0A4C1XJ70"/>
<evidence type="ECO:0000313" key="2">
    <source>
        <dbReference type="EMBL" id="GBP63170.1"/>
    </source>
</evidence>
<organism evidence="2 3">
    <name type="scientific">Eumeta variegata</name>
    <name type="common">Bagworm moth</name>
    <name type="synonym">Eumeta japonica</name>
    <dbReference type="NCBI Taxonomy" id="151549"/>
    <lineage>
        <taxon>Eukaryota</taxon>
        <taxon>Metazoa</taxon>
        <taxon>Ecdysozoa</taxon>
        <taxon>Arthropoda</taxon>
        <taxon>Hexapoda</taxon>
        <taxon>Insecta</taxon>
        <taxon>Pterygota</taxon>
        <taxon>Neoptera</taxon>
        <taxon>Endopterygota</taxon>
        <taxon>Lepidoptera</taxon>
        <taxon>Glossata</taxon>
        <taxon>Ditrysia</taxon>
        <taxon>Tineoidea</taxon>
        <taxon>Psychidae</taxon>
        <taxon>Oiketicinae</taxon>
        <taxon>Eumeta</taxon>
    </lineage>
</organism>
<gene>
    <name evidence="2" type="ORF">EVAR_59729_1</name>
</gene>
<sequence>MSVKATREYSPPPKDTPNSRGVTSADLRSGDTAADEPYASSRLAEAGGRGVCRELINSGSKAAPCPVPLYNSQRSYASIGVLQPVK</sequence>
<keyword evidence="3" id="KW-1185">Reference proteome</keyword>